<gene>
    <name evidence="2" type="primary">orf110</name>
</gene>
<keyword evidence="1" id="KW-1133">Transmembrane helix</keyword>
<dbReference type="GeneID" id="42894841"/>
<dbReference type="RefSeq" id="YP_009715285.1">
    <property type="nucleotide sequence ID" value="NC_045293.1"/>
</dbReference>
<accession>A0A649WI60</accession>
<geneLocation type="mitochondrion" evidence="2"/>
<name>A0A649WI60_9AGAM</name>
<keyword evidence="2" id="KW-0496">Mitochondrion</keyword>
<sequence>MSSKIESNTDLQIETIENSGKDIENSRKIDNQNYKFIIIGISIICLSLIYYYWDNIFELFKPDNKPDNNAIIPSVNDNTNWVNDNPLDLLKWSWNFILNSMIISVEKQKK</sequence>
<protein>
    <submittedName>
        <fullName evidence="2">Uncharacterized protein</fullName>
    </submittedName>
</protein>
<feature type="transmembrane region" description="Helical" evidence="1">
    <location>
        <begin position="36"/>
        <end position="53"/>
    </location>
</feature>
<evidence type="ECO:0000256" key="1">
    <source>
        <dbReference type="SAM" id="Phobius"/>
    </source>
</evidence>
<dbReference type="AlphaFoldDB" id="A0A649WI60"/>
<reference evidence="2" key="1">
    <citation type="submission" date="2019-10" db="EMBL/GenBank/DDBJ databases">
        <title>The complete mitochondrial genome of a wild toxic mushroom, Russula subnigricans.</title>
        <authorList>
            <person name="Yu F."/>
        </authorList>
    </citation>
    <scope>NUCLEOTIDE SEQUENCE</scope>
    <source>
        <strain evidence="2">CX24</strain>
    </source>
</reference>
<dbReference type="EMBL" id="MN565028">
    <property type="protein sequence ID" value="QGK88091.1"/>
    <property type="molecule type" value="Genomic_DNA"/>
</dbReference>
<proteinExistence type="predicted"/>
<keyword evidence="1" id="KW-0812">Transmembrane</keyword>
<keyword evidence="1" id="KW-0472">Membrane</keyword>
<organism evidence="2">
    <name type="scientific">Russula subnigricans</name>
    <dbReference type="NCBI Taxonomy" id="258989"/>
    <lineage>
        <taxon>Eukaryota</taxon>
        <taxon>Fungi</taxon>
        <taxon>Dikarya</taxon>
        <taxon>Basidiomycota</taxon>
        <taxon>Agaricomycotina</taxon>
        <taxon>Agaricomycetes</taxon>
        <taxon>Russulales</taxon>
        <taxon>Russulaceae</taxon>
        <taxon>Russula</taxon>
    </lineage>
</organism>
<evidence type="ECO:0000313" key="2">
    <source>
        <dbReference type="EMBL" id="QGK88091.1"/>
    </source>
</evidence>